<dbReference type="GO" id="GO:0070822">
    <property type="term" value="C:Sin3-type complex"/>
    <property type="evidence" value="ECO:0007669"/>
    <property type="project" value="TreeGrafter"/>
</dbReference>
<proteinExistence type="predicted"/>
<protein>
    <submittedName>
        <fullName evidence="2">Uncharacterized protein</fullName>
    </submittedName>
</protein>
<organism evidence="2 3">
    <name type="scientific">Paramuricea clavata</name>
    <name type="common">Red gorgonian</name>
    <name type="synonym">Violescent sea-whip</name>
    <dbReference type="NCBI Taxonomy" id="317549"/>
    <lineage>
        <taxon>Eukaryota</taxon>
        <taxon>Metazoa</taxon>
        <taxon>Cnidaria</taxon>
        <taxon>Anthozoa</taxon>
        <taxon>Octocorallia</taxon>
        <taxon>Malacalcyonacea</taxon>
        <taxon>Plexauridae</taxon>
        <taxon>Paramuricea</taxon>
    </lineage>
</organism>
<dbReference type="GO" id="GO:0030336">
    <property type="term" value="P:negative regulation of cell migration"/>
    <property type="evidence" value="ECO:0007669"/>
    <property type="project" value="TreeGrafter"/>
</dbReference>
<dbReference type="InterPro" id="IPR026065">
    <property type="entry name" value="FAM60A"/>
</dbReference>
<dbReference type="AlphaFoldDB" id="A0A7D9E9Y6"/>
<dbReference type="PANTHER" id="PTHR13422">
    <property type="entry name" value="SIN3-HDAC COMPLEX-ASSOCIATED FACTOR"/>
    <property type="match status" value="1"/>
</dbReference>
<comment type="caution">
    <text evidence="2">The sequence shown here is derived from an EMBL/GenBank/DDBJ whole genome shotgun (WGS) entry which is preliminary data.</text>
</comment>
<feature type="non-terminal residue" evidence="2">
    <location>
        <position position="123"/>
    </location>
</feature>
<reference evidence="2" key="1">
    <citation type="submission" date="2020-04" db="EMBL/GenBank/DDBJ databases">
        <authorList>
            <person name="Alioto T."/>
            <person name="Alioto T."/>
            <person name="Gomez Garrido J."/>
        </authorList>
    </citation>
    <scope>NUCLEOTIDE SEQUENCE</scope>
    <source>
        <strain evidence="2">A484AB</strain>
    </source>
</reference>
<gene>
    <name evidence="2" type="ORF">PACLA_8A089212</name>
</gene>
<evidence type="ECO:0000313" key="3">
    <source>
        <dbReference type="Proteomes" id="UP001152795"/>
    </source>
</evidence>
<sequence>MFGSHKPKIYRSSSGCCICGSKSSSSRFTPTEKYENLFTACFEVEQGSRTGLICNACVLLVKRWQKLPEENKRSWSHVVDGKSKTRRGSRRSTSTDERTPKANVDETSSQKAVTSNDNGQKSK</sequence>
<evidence type="ECO:0000256" key="1">
    <source>
        <dbReference type="SAM" id="MobiDB-lite"/>
    </source>
</evidence>
<feature type="compositionally biased region" description="Basic and acidic residues" evidence="1">
    <location>
        <begin position="93"/>
        <end position="104"/>
    </location>
</feature>
<dbReference type="Proteomes" id="UP001152795">
    <property type="component" value="Unassembled WGS sequence"/>
</dbReference>
<name>A0A7D9E9Y6_PARCT</name>
<dbReference type="OrthoDB" id="6019797at2759"/>
<dbReference type="Pfam" id="PF15396">
    <property type="entry name" value="FAM60A"/>
    <property type="match status" value="1"/>
</dbReference>
<keyword evidence="3" id="KW-1185">Reference proteome</keyword>
<feature type="compositionally biased region" description="Basic and acidic residues" evidence="1">
    <location>
        <begin position="71"/>
        <end position="83"/>
    </location>
</feature>
<evidence type="ECO:0000313" key="2">
    <source>
        <dbReference type="EMBL" id="CAB4005438.1"/>
    </source>
</evidence>
<accession>A0A7D9E9Y6</accession>
<dbReference type="EMBL" id="CACRXK020005203">
    <property type="protein sequence ID" value="CAB4005438.1"/>
    <property type="molecule type" value="Genomic_DNA"/>
</dbReference>
<dbReference type="PANTHER" id="PTHR13422:SF12">
    <property type="entry name" value="SIN3-HDAC COMPLEX-ASSOCIATED FACTOR"/>
    <property type="match status" value="1"/>
</dbReference>
<feature type="region of interest" description="Disordered" evidence="1">
    <location>
        <begin position="71"/>
        <end position="123"/>
    </location>
</feature>
<feature type="compositionally biased region" description="Polar residues" evidence="1">
    <location>
        <begin position="105"/>
        <end position="123"/>
    </location>
</feature>